<dbReference type="SUPFAM" id="SSF53223">
    <property type="entry name" value="Aminoacid dehydrogenase-like, N-terminal domain"/>
    <property type="match status" value="1"/>
</dbReference>
<comment type="caution">
    <text evidence="5">The sequence shown here is derived from an EMBL/GenBank/DDBJ whole genome shotgun (WGS) entry which is preliminary data.</text>
</comment>
<dbReference type="Gene3D" id="3.40.50.720">
    <property type="entry name" value="NAD(P)-binding Rossmann-like Domain"/>
    <property type="match status" value="1"/>
</dbReference>
<evidence type="ECO:0000256" key="3">
    <source>
        <dbReference type="ARBA" id="ARBA00023027"/>
    </source>
</evidence>
<feature type="domain" description="Glutamate/phenylalanine/leucine/valine/L-tryptophan dehydrogenase C-terminal" evidence="4">
    <location>
        <begin position="141"/>
        <end position="343"/>
    </location>
</feature>
<dbReference type="Gene3D" id="3.40.50.10860">
    <property type="entry name" value="Leucine Dehydrogenase, chain A, domain 1"/>
    <property type="match status" value="1"/>
</dbReference>
<dbReference type="Pfam" id="PF00208">
    <property type="entry name" value="ELFV_dehydrog"/>
    <property type="match status" value="1"/>
</dbReference>
<organism evidence="5 6">
    <name type="scientific">Kordiimonas pumila</name>
    <dbReference type="NCBI Taxonomy" id="2161677"/>
    <lineage>
        <taxon>Bacteria</taxon>
        <taxon>Pseudomonadati</taxon>
        <taxon>Pseudomonadota</taxon>
        <taxon>Alphaproteobacteria</taxon>
        <taxon>Kordiimonadales</taxon>
        <taxon>Kordiimonadaceae</taxon>
        <taxon>Kordiimonas</taxon>
    </lineage>
</organism>
<evidence type="ECO:0000313" key="6">
    <source>
        <dbReference type="Proteomes" id="UP001595444"/>
    </source>
</evidence>
<dbReference type="PANTHER" id="PTHR42722">
    <property type="entry name" value="LEUCINE DEHYDROGENASE"/>
    <property type="match status" value="1"/>
</dbReference>
<reference evidence="6" key="1">
    <citation type="journal article" date="2019" name="Int. J. Syst. Evol. Microbiol.">
        <title>The Global Catalogue of Microorganisms (GCM) 10K type strain sequencing project: providing services to taxonomists for standard genome sequencing and annotation.</title>
        <authorList>
            <consortium name="The Broad Institute Genomics Platform"/>
            <consortium name="The Broad Institute Genome Sequencing Center for Infectious Disease"/>
            <person name="Wu L."/>
            <person name="Ma J."/>
        </authorList>
    </citation>
    <scope>NUCLEOTIDE SEQUENCE [LARGE SCALE GENOMIC DNA]</scope>
    <source>
        <strain evidence="6">KCTC 62164</strain>
    </source>
</reference>
<dbReference type="InterPro" id="IPR046346">
    <property type="entry name" value="Aminoacid_DH-like_N_sf"/>
</dbReference>
<accession>A0ABV7D3Y0</accession>
<dbReference type="PANTHER" id="PTHR42722:SF1">
    <property type="entry name" value="VALINE DEHYDROGENASE"/>
    <property type="match status" value="1"/>
</dbReference>
<sequence length="344" mass="36089">MTDIFDDMDTANAHRLLVLRDKPTGLKAIIALDNLTYGLACGGIRTKRYKSTEEAMQDVQKLASAMTLKCSIAGVPFGGGKSVILDHDGMDRAAAFRKFGEFVEELGGSYMCAGDLGTTQQDLMHVAETTQYVNTAGSDLGVATGITVVNGIRACLAAKGNNQTLADITVAVQGCGLIGAAVARLLAEAGANVLVADINDAQARQLADEIGATVIDPDTILTAEADIISPCAIGGVITPDLIPQLKAWAICGGANNQLFNSGVSDLLVSYKILYVPDFLASSGGVIKGVTSDIMDTDPELYLAKTYDTALEILTRAAAENCSSIRIGTQIALDRLKDKQALLQE</sequence>
<keyword evidence="2" id="KW-0560">Oxidoreductase</keyword>
<proteinExistence type="inferred from homology"/>
<dbReference type="SMART" id="SM00839">
    <property type="entry name" value="ELFV_dehydrog"/>
    <property type="match status" value="1"/>
</dbReference>
<dbReference type="SUPFAM" id="SSF51735">
    <property type="entry name" value="NAD(P)-binding Rossmann-fold domains"/>
    <property type="match status" value="1"/>
</dbReference>
<evidence type="ECO:0000256" key="2">
    <source>
        <dbReference type="ARBA" id="ARBA00023002"/>
    </source>
</evidence>
<dbReference type="EMBL" id="JBHRSL010000005">
    <property type="protein sequence ID" value="MFC3051878.1"/>
    <property type="molecule type" value="Genomic_DNA"/>
</dbReference>
<protein>
    <submittedName>
        <fullName evidence="5">Glu/Leu/Phe/Val dehydrogenase dimerization domain-containing protein</fullName>
    </submittedName>
</protein>
<name>A0ABV7D3Y0_9PROT</name>
<dbReference type="PIRSF" id="PIRSF000188">
    <property type="entry name" value="Phe_leu_dh"/>
    <property type="match status" value="1"/>
</dbReference>
<gene>
    <name evidence="5" type="ORF">ACFOKA_08175</name>
</gene>
<dbReference type="Pfam" id="PF02812">
    <property type="entry name" value="ELFV_dehydrog_N"/>
    <property type="match status" value="1"/>
</dbReference>
<evidence type="ECO:0000256" key="1">
    <source>
        <dbReference type="ARBA" id="ARBA00006382"/>
    </source>
</evidence>
<comment type="similarity">
    <text evidence="1">Belongs to the Glu/Leu/Phe/Val dehydrogenases family.</text>
</comment>
<evidence type="ECO:0000259" key="4">
    <source>
        <dbReference type="SMART" id="SM00839"/>
    </source>
</evidence>
<dbReference type="InterPro" id="IPR036291">
    <property type="entry name" value="NAD(P)-bd_dom_sf"/>
</dbReference>
<keyword evidence="3" id="KW-0520">NAD</keyword>
<dbReference type="Proteomes" id="UP001595444">
    <property type="component" value="Unassembled WGS sequence"/>
</dbReference>
<dbReference type="RefSeq" id="WP_194214228.1">
    <property type="nucleotide sequence ID" value="NZ_CP061205.1"/>
</dbReference>
<keyword evidence="6" id="KW-1185">Reference proteome</keyword>
<evidence type="ECO:0000313" key="5">
    <source>
        <dbReference type="EMBL" id="MFC3051878.1"/>
    </source>
</evidence>
<dbReference type="InterPro" id="IPR006097">
    <property type="entry name" value="Glu/Leu/Phe/Val/Trp_DH_dimer"/>
</dbReference>
<dbReference type="InterPro" id="IPR016211">
    <property type="entry name" value="Glu/Phe/Leu/Val/Trp_DH_bac/arc"/>
</dbReference>
<dbReference type="InterPro" id="IPR006096">
    <property type="entry name" value="Glu/Leu/Phe/Val/Trp_DH_C"/>
</dbReference>